<protein>
    <submittedName>
        <fullName evidence="2">Hypothetical_protein</fullName>
    </submittedName>
</protein>
<gene>
    <name evidence="1" type="ORF">HINF_LOCUS19158</name>
    <name evidence="2" type="ORF">HINF_LOCUS55863</name>
</gene>
<evidence type="ECO:0000313" key="3">
    <source>
        <dbReference type="Proteomes" id="UP001642409"/>
    </source>
</evidence>
<organism evidence="1">
    <name type="scientific">Hexamita inflata</name>
    <dbReference type="NCBI Taxonomy" id="28002"/>
    <lineage>
        <taxon>Eukaryota</taxon>
        <taxon>Metamonada</taxon>
        <taxon>Diplomonadida</taxon>
        <taxon>Hexamitidae</taxon>
        <taxon>Hexamitinae</taxon>
        <taxon>Hexamita</taxon>
    </lineage>
</organism>
<comment type="caution">
    <text evidence="1">The sequence shown here is derived from an EMBL/GenBank/DDBJ whole genome shotgun (WGS) entry which is preliminary data.</text>
</comment>
<dbReference type="AlphaFoldDB" id="A0AA86U5Y1"/>
<dbReference type="EMBL" id="CATOUU010000492">
    <property type="protein sequence ID" value="CAI9931513.1"/>
    <property type="molecule type" value="Genomic_DNA"/>
</dbReference>
<dbReference type="EMBL" id="CAXDID020000298">
    <property type="protein sequence ID" value="CAL6072938.1"/>
    <property type="molecule type" value="Genomic_DNA"/>
</dbReference>
<evidence type="ECO:0000313" key="1">
    <source>
        <dbReference type="EMBL" id="CAI9931513.1"/>
    </source>
</evidence>
<proteinExistence type="predicted"/>
<dbReference type="Proteomes" id="UP001642409">
    <property type="component" value="Unassembled WGS sequence"/>
</dbReference>
<reference evidence="1" key="1">
    <citation type="submission" date="2023-06" db="EMBL/GenBank/DDBJ databases">
        <authorList>
            <person name="Kurt Z."/>
        </authorList>
    </citation>
    <scope>NUCLEOTIDE SEQUENCE</scope>
</reference>
<name>A0AA86U5Y1_9EUKA</name>
<sequence length="181" mass="21084">MIALITSVIAHCTKQILLSQCHEVQLLHKPRKSVLGEQSARTQLEEIKAIFVIYIESFNIQQFSCSIEAANNREYISSQFNYFQIRNSNSTWLKLSIVWFQSELFTCIVKVNKNFTQISGVGFDIRYHVSDISQLDYLPIRLVLMLGLFTGHGITTIMKLMNEHELNIIIQQYHFTKNYIF</sequence>
<keyword evidence="3" id="KW-1185">Reference proteome</keyword>
<evidence type="ECO:0000313" key="2">
    <source>
        <dbReference type="EMBL" id="CAL6072938.1"/>
    </source>
</evidence>
<accession>A0AA86U5Y1</accession>
<reference evidence="2 3" key="2">
    <citation type="submission" date="2024-07" db="EMBL/GenBank/DDBJ databases">
        <authorList>
            <person name="Akdeniz Z."/>
        </authorList>
    </citation>
    <scope>NUCLEOTIDE SEQUENCE [LARGE SCALE GENOMIC DNA]</scope>
</reference>